<keyword evidence="1" id="KW-0732">Signal</keyword>
<name>A0A150Y1B0_9BACT</name>
<dbReference type="EMBL" id="LRPB01000012">
    <property type="protein sequence ID" value="KYG84718.1"/>
    <property type="molecule type" value="Genomic_DNA"/>
</dbReference>
<dbReference type="AlphaFoldDB" id="A0A150Y1B0"/>
<gene>
    <name evidence="2" type="ORF">AWW67_01350</name>
</gene>
<dbReference type="PROSITE" id="PS51257">
    <property type="entry name" value="PROKAR_LIPOPROTEIN"/>
    <property type="match status" value="1"/>
</dbReference>
<evidence type="ECO:0000313" key="2">
    <source>
        <dbReference type="EMBL" id="KYG84718.1"/>
    </source>
</evidence>
<evidence type="ECO:0000256" key="1">
    <source>
        <dbReference type="SAM" id="SignalP"/>
    </source>
</evidence>
<reference evidence="2 3" key="1">
    <citation type="submission" date="2016-01" db="EMBL/GenBank/DDBJ databases">
        <title>Genome sequencing of Roseivirga seohaensis SW-152.</title>
        <authorList>
            <person name="Selvaratnam C."/>
            <person name="Thevarajoo S."/>
            <person name="Goh K.M."/>
            <person name="Ee R."/>
            <person name="Chan K.-G."/>
            <person name="Chong C.S."/>
        </authorList>
    </citation>
    <scope>NUCLEOTIDE SEQUENCE [LARGE SCALE GENOMIC DNA]</scope>
    <source>
        <strain evidence="2 3">SW-152</strain>
    </source>
</reference>
<feature type="chain" id="PRO_5007575545" description="DUF4595 domain-containing protein" evidence="1">
    <location>
        <begin position="25"/>
        <end position="298"/>
    </location>
</feature>
<dbReference type="STRING" id="1914963.AWW67_01350"/>
<organism evidence="2 3">
    <name type="scientific">Roseivirga seohaensis</name>
    <dbReference type="NCBI Taxonomy" id="1914963"/>
    <lineage>
        <taxon>Bacteria</taxon>
        <taxon>Pseudomonadati</taxon>
        <taxon>Bacteroidota</taxon>
        <taxon>Cytophagia</taxon>
        <taxon>Cytophagales</taxon>
        <taxon>Roseivirgaceae</taxon>
        <taxon>Roseivirga</taxon>
    </lineage>
</organism>
<protein>
    <recommendedName>
        <fullName evidence="4">DUF4595 domain-containing protein</fullName>
    </recommendedName>
</protein>
<comment type="caution">
    <text evidence="2">The sequence shown here is derived from an EMBL/GenBank/DDBJ whole genome shotgun (WGS) entry which is preliminary data.</text>
</comment>
<accession>A0A150Y1B0</accession>
<evidence type="ECO:0000313" key="3">
    <source>
        <dbReference type="Proteomes" id="UP000075663"/>
    </source>
</evidence>
<dbReference type="RefSeq" id="WP_062300614.1">
    <property type="nucleotide sequence ID" value="NZ_LRPB01000012.1"/>
</dbReference>
<feature type="signal peptide" evidence="1">
    <location>
        <begin position="1"/>
        <end position="24"/>
    </location>
</feature>
<dbReference type="Proteomes" id="UP000075663">
    <property type="component" value="Unassembled WGS sequence"/>
</dbReference>
<proteinExistence type="predicted"/>
<sequence>MNLLRNLGLLFLFVLFSCSSNNEASIPEEAKSIGTYKVELTEFIRNDKGLVTEEIYTTQLYESNKVVETLEARRIHFEYDANDSLVEETYYTGTEKQIRIKRVTHKIGAKEKVTSIFDRFDTLNRRISYTYNDLRELSKKENLSFVDKGESLFVDSIIYDDQRRPYLQISYTNDSSFGRIQTNQYTNYDSLGNVDYYVIIESGKEPDTINLINKYDANILIATTVIDEYGDTSFVENFKNGLISSSFLYKFYDTEKSEFDPMGKLIRSEIIGEDRREITVYQYSENFNAKISYELNIN</sequence>
<evidence type="ECO:0008006" key="4">
    <source>
        <dbReference type="Google" id="ProtNLM"/>
    </source>
</evidence>